<feature type="binding site" evidence="7">
    <location>
        <position position="133"/>
    </location>
    <ligand>
        <name>Zn(2+)</name>
        <dbReference type="ChEBI" id="CHEBI:29105"/>
        <label>1</label>
    </ligand>
</feature>
<dbReference type="InterPro" id="IPR035680">
    <property type="entry name" value="Clx_II_MBL"/>
</dbReference>
<comment type="similarity">
    <text evidence="3 7">Belongs to the metallo-beta-lactamase superfamily. Glyoxalase II family.</text>
</comment>
<dbReference type="EMBL" id="JAHCDA010000001">
    <property type="protein sequence ID" value="MBS7810366.1"/>
    <property type="molecule type" value="Genomic_DNA"/>
</dbReference>
<dbReference type="InterPro" id="IPR032282">
    <property type="entry name" value="HAGH_C"/>
</dbReference>
<comment type="catalytic activity">
    <reaction evidence="1 7">
        <text>an S-(2-hydroxyacyl)glutathione + H2O = a 2-hydroxy carboxylate + glutathione + H(+)</text>
        <dbReference type="Rhea" id="RHEA:21864"/>
        <dbReference type="ChEBI" id="CHEBI:15377"/>
        <dbReference type="ChEBI" id="CHEBI:15378"/>
        <dbReference type="ChEBI" id="CHEBI:57925"/>
        <dbReference type="ChEBI" id="CHEBI:58896"/>
        <dbReference type="ChEBI" id="CHEBI:71261"/>
        <dbReference type="EC" id="3.1.2.6"/>
    </reaction>
</comment>
<evidence type="ECO:0000313" key="10">
    <source>
        <dbReference type="Proteomes" id="UP000766336"/>
    </source>
</evidence>
<feature type="binding site" evidence="7">
    <location>
        <position position="60"/>
    </location>
    <ligand>
        <name>Zn(2+)</name>
        <dbReference type="ChEBI" id="CHEBI:29105"/>
        <label>2</label>
    </ligand>
</feature>
<keyword evidence="5 7" id="KW-0378">Hydrolase</keyword>
<dbReference type="SMART" id="SM00849">
    <property type="entry name" value="Lactamase_B"/>
    <property type="match status" value="1"/>
</dbReference>
<comment type="subunit">
    <text evidence="7">Monomer.</text>
</comment>
<proteinExistence type="inferred from homology"/>
<comment type="function">
    <text evidence="7">Thiolesterase that catalyzes the hydrolysis of S-D-lactoyl-glutathione to form glutathione and D-lactic acid.</text>
</comment>
<sequence length="242" mass="25955">MTLTVKPIAILEDNYAWFLRDEATGITAVMDAAVVEPIAEFIAAEGGRLDWLLITHHHGDHIAGIAELASRTGAKVAGNAADAKRLPKLDVAVNPGDVFALGNSEAQIIDTPGHTRGHISWHFPTGEALFCGDTLFAAGCGRLLEGTPEEMFASLRKLTVLPEATKICCGHEYTLSNIRYALSVEPANAALKAFEAQAKALRAEGKPTLPTTLGTEHAINPFLHARDVAHFAELRAGKDNFR</sequence>
<feature type="binding site" evidence="7">
    <location>
        <position position="56"/>
    </location>
    <ligand>
        <name>Zn(2+)</name>
        <dbReference type="ChEBI" id="CHEBI:29105"/>
        <label>1</label>
    </ligand>
</feature>
<feature type="binding site" evidence="7">
    <location>
        <position position="58"/>
    </location>
    <ligand>
        <name>Zn(2+)</name>
        <dbReference type="ChEBI" id="CHEBI:29105"/>
        <label>1</label>
    </ligand>
</feature>
<dbReference type="HAMAP" id="MF_01374">
    <property type="entry name" value="Glyoxalase_2"/>
    <property type="match status" value="1"/>
</dbReference>
<feature type="binding site" evidence="7">
    <location>
        <position position="133"/>
    </location>
    <ligand>
        <name>Zn(2+)</name>
        <dbReference type="ChEBI" id="CHEBI:29105"/>
        <label>2</label>
    </ligand>
</feature>
<keyword evidence="6 7" id="KW-0862">Zinc</keyword>
<keyword evidence="4 7" id="KW-0479">Metal-binding</keyword>
<dbReference type="CDD" id="cd07723">
    <property type="entry name" value="hydroxyacylglutathione_hydrolase_MBL-fold"/>
    <property type="match status" value="1"/>
</dbReference>
<dbReference type="InterPro" id="IPR017782">
    <property type="entry name" value="Hydroxyacylglutathione_Hdrlase"/>
</dbReference>
<feature type="binding site" evidence="7">
    <location>
        <position position="114"/>
    </location>
    <ligand>
        <name>Zn(2+)</name>
        <dbReference type="ChEBI" id="CHEBI:29105"/>
        <label>1</label>
    </ligand>
</feature>
<reference evidence="9 10" key="1">
    <citation type="submission" date="2021-05" db="EMBL/GenBank/DDBJ databases">
        <title>Roseococcus sp. XZZS9, whole genome shotgun sequencing project.</title>
        <authorList>
            <person name="Zhao G."/>
            <person name="Shen L."/>
        </authorList>
    </citation>
    <scope>NUCLEOTIDE SEQUENCE [LARGE SCALE GENOMIC DNA]</scope>
    <source>
        <strain evidence="9 10">XZZS9</strain>
    </source>
</reference>
<feature type="binding site" evidence="7">
    <location>
        <position position="171"/>
    </location>
    <ligand>
        <name>Zn(2+)</name>
        <dbReference type="ChEBI" id="CHEBI:29105"/>
        <label>2</label>
    </ligand>
</feature>
<comment type="cofactor">
    <cofactor evidence="7">
        <name>Zn(2+)</name>
        <dbReference type="ChEBI" id="CHEBI:29105"/>
    </cofactor>
    <text evidence="7">Binds 2 Zn(2+) ions per subunit.</text>
</comment>
<dbReference type="SUPFAM" id="SSF56281">
    <property type="entry name" value="Metallo-hydrolase/oxidoreductase"/>
    <property type="match status" value="1"/>
</dbReference>
<dbReference type="Pfam" id="PF16123">
    <property type="entry name" value="HAGH_C"/>
    <property type="match status" value="1"/>
</dbReference>
<dbReference type="Pfam" id="PF00753">
    <property type="entry name" value="Lactamase_B"/>
    <property type="match status" value="1"/>
</dbReference>
<evidence type="ECO:0000313" key="9">
    <source>
        <dbReference type="EMBL" id="MBS7810366.1"/>
    </source>
</evidence>
<evidence type="ECO:0000259" key="8">
    <source>
        <dbReference type="SMART" id="SM00849"/>
    </source>
</evidence>
<dbReference type="PANTHER" id="PTHR43705:SF1">
    <property type="entry name" value="HYDROXYACYLGLUTATHIONE HYDROLASE GLOB"/>
    <property type="match status" value="1"/>
</dbReference>
<comment type="pathway">
    <text evidence="2 7">Secondary metabolite metabolism; methylglyoxal degradation; (R)-lactate from methylglyoxal: step 2/2.</text>
</comment>
<evidence type="ECO:0000256" key="5">
    <source>
        <dbReference type="ARBA" id="ARBA00022801"/>
    </source>
</evidence>
<dbReference type="EC" id="3.1.2.6" evidence="7"/>
<evidence type="ECO:0000256" key="1">
    <source>
        <dbReference type="ARBA" id="ARBA00001623"/>
    </source>
</evidence>
<evidence type="ECO:0000256" key="6">
    <source>
        <dbReference type="ARBA" id="ARBA00022833"/>
    </source>
</evidence>
<evidence type="ECO:0000256" key="7">
    <source>
        <dbReference type="HAMAP-Rule" id="MF_01374"/>
    </source>
</evidence>
<comment type="caution">
    <text evidence="9">The sequence shown here is derived from an EMBL/GenBank/DDBJ whole genome shotgun (WGS) entry which is preliminary data.</text>
</comment>
<evidence type="ECO:0000256" key="2">
    <source>
        <dbReference type="ARBA" id="ARBA00004963"/>
    </source>
</evidence>
<keyword evidence="10" id="KW-1185">Reference proteome</keyword>
<dbReference type="PIRSF" id="PIRSF005457">
    <property type="entry name" value="Glx"/>
    <property type="match status" value="1"/>
</dbReference>
<accession>A0ABS5Q9J3</accession>
<dbReference type="Proteomes" id="UP000766336">
    <property type="component" value="Unassembled WGS sequence"/>
</dbReference>
<dbReference type="Gene3D" id="3.60.15.10">
    <property type="entry name" value="Ribonuclease Z/Hydroxyacylglutathione hydrolase-like"/>
    <property type="match status" value="1"/>
</dbReference>
<dbReference type="RefSeq" id="WP_213668987.1">
    <property type="nucleotide sequence ID" value="NZ_JAHCDA010000001.1"/>
</dbReference>
<evidence type="ECO:0000256" key="3">
    <source>
        <dbReference type="ARBA" id="ARBA00006759"/>
    </source>
</evidence>
<dbReference type="NCBIfam" id="TIGR03413">
    <property type="entry name" value="GSH_gloB"/>
    <property type="match status" value="1"/>
</dbReference>
<feature type="domain" description="Metallo-beta-lactamase" evidence="8">
    <location>
        <begin position="13"/>
        <end position="171"/>
    </location>
</feature>
<feature type="binding site" evidence="7">
    <location>
        <position position="61"/>
    </location>
    <ligand>
        <name>Zn(2+)</name>
        <dbReference type="ChEBI" id="CHEBI:29105"/>
        <label>2</label>
    </ligand>
</feature>
<name>A0ABS5Q9J3_9PROT</name>
<dbReference type="PANTHER" id="PTHR43705">
    <property type="entry name" value="HYDROXYACYLGLUTATHIONE HYDROLASE"/>
    <property type="match status" value="1"/>
</dbReference>
<evidence type="ECO:0000256" key="4">
    <source>
        <dbReference type="ARBA" id="ARBA00022723"/>
    </source>
</evidence>
<dbReference type="InterPro" id="IPR036866">
    <property type="entry name" value="RibonucZ/Hydroxyglut_hydro"/>
</dbReference>
<protein>
    <recommendedName>
        <fullName evidence="7">Hydroxyacylglutathione hydrolase</fullName>
        <ecNumber evidence="7">3.1.2.6</ecNumber>
    </recommendedName>
    <alternativeName>
        <fullName evidence="7">Glyoxalase II</fullName>
        <shortName evidence="7">Glx II</shortName>
    </alternativeName>
</protein>
<gene>
    <name evidence="7 9" type="primary">gloB</name>
    <name evidence="9" type="ORF">KHU32_05410</name>
</gene>
<dbReference type="InterPro" id="IPR001279">
    <property type="entry name" value="Metallo-B-lactamas"/>
</dbReference>
<dbReference type="InterPro" id="IPR050110">
    <property type="entry name" value="Glyoxalase_II_hydrolase"/>
</dbReference>
<organism evidence="9 10">
    <name type="scientific">Roseococcus pinisoli</name>
    <dbReference type="NCBI Taxonomy" id="2835040"/>
    <lineage>
        <taxon>Bacteria</taxon>
        <taxon>Pseudomonadati</taxon>
        <taxon>Pseudomonadota</taxon>
        <taxon>Alphaproteobacteria</taxon>
        <taxon>Acetobacterales</taxon>
        <taxon>Roseomonadaceae</taxon>
        <taxon>Roseococcus</taxon>
    </lineage>
</organism>
<dbReference type="GO" id="GO:0004416">
    <property type="term" value="F:hydroxyacylglutathione hydrolase activity"/>
    <property type="evidence" value="ECO:0007669"/>
    <property type="project" value="UniProtKB-EC"/>
</dbReference>